<feature type="compositionally biased region" description="Basic and acidic residues" evidence="1">
    <location>
        <begin position="253"/>
        <end position="270"/>
    </location>
</feature>
<feature type="region of interest" description="Disordered" evidence="1">
    <location>
        <begin position="207"/>
        <end position="320"/>
    </location>
</feature>
<dbReference type="EMBL" id="KB103528">
    <property type="protein sequence ID" value="ELK33960.1"/>
    <property type="molecule type" value="Genomic_DNA"/>
</dbReference>
<name>L5M6P7_MYODS</name>
<evidence type="ECO:0000256" key="1">
    <source>
        <dbReference type="SAM" id="MobiDB-lite"/>
    </source>
</evidence>
<dbReference type="AlphaFoldDB" id="L5M6P7"/>
<accession>L5M6P7</accession>
<feature type="region of interest" description="Disordered" evidence="1">
    <location>
        <begin position="131"/>
        <end position="159"/>
    </location>
</feature>
<protein>
    <submittedName>
        <fullName evidence="2">Pleckstrin like proteiny domain-containing family G member 5</fullName>
    </submittedName>
</protein>
<feature type="region of interest" description="Disordered" evidence="1">
    <location>
        <begin position="66"/>
        <end position="96"/>
    </location>
</feature>
<gene>
    <name evidence="2" type="ORF">MDA_GLEAN10009907</name>
</gene>
<dbReference type="Proteomes" id="UP000010556">
    <property type="component" value="Unassembled WGS sequence"/>
</dbReference>
<feature type="compositionally biased region" description="Polar residues" evidence="1">
    <location>
        <begin position="79"/>
        <end position="96"/>
    </location>
</feature>
<feature type="region of interest" description="Disordered" evidence="1">
    <location>
        <begin position="1"/>
        <end position="53"/>
    </location>
</feature>
<proteinExistence type="predicted"/>
<keyword evidence="3" id="KW-1185">Reference proteome</keyword>
<feature type="compositionally biased region" description="Low complexity" evidence="1">
    <location>
        <begin position="226"/>
        <end position="238"/>
    </location>
</feature>
<feature type="compositionally biased region" description="Low complexity" evidence="1">
    <location>
        <begin position="276"/>
        <end position="288"/>
    </location>
</feature>
<organism evidence="2 3">
    <name type="scientific">Myotis davidii</name>
    <name type="common">David's myotis</name>
    <dbReference type="NCBI Taxonomy" id="225400"/>
    <lineage>
        <taxon>Eukaryota</taxon>
        <taxon>Metazoa</taxon>
        <taxon>Chordata</taxon>
        <taxon>Craniata</taxon>
        <taxon>Vertebrata</taxon>
        <taxon>Euteleostomi</taxon>
        <taxon>Mammalia</taxon>
        <taxon>Eutheria</taxon>
        <taxon>Laurasiatheria</taxon>
        <taxon>Chiroptera</taxon>
        <taxon>Yangochiroptera</taxon>
        <taxon>Vespertilionidae</taxon>
        <taxon>Myotis</taxon>
    </lineage>
</organism>
<reference evidence="3" key="1">
    <citation type="journal article" date="2013" name="Science">
        <title>Comparative analysis of bat genomes provides insight into the evolution of flight and immunity.</title>
        <authorList>
            <person name="Zhang G."/>
            <person name="Cowled C."/>
            <person name="Shi Z."/>
            <person name="Huang Z."/>
            <person name="Bishop-Lilly K.A."/>
            <person name="Fang X."/>
            <person name="Wynne J.W."/>
            <person name="Xiong Z."/>
            <person name="Baker M.L."/>
            <person name="Zhao W."/>
            <person name="Tachedjian M."/>
            <person name="Zhu Y."/>
            <person name="Zhou P."/>
            <person name="Jiang X."/>
            <person name="Ng J."/>
            <person name="Yang L."/>
            <person name="Wu L."/>
            <person name="Xiao J."/>
            <person name="Feng Y."/>
            <person name="Chen Y."/>
            <person name="Sun X."/>
            <person name="Zhang Y."/>
            <person name="Marsh G.A."/>
            <person name="Crameri G."/>
            <person name="Broder C.C."/>
            <person name="Frey K.G."/>
            <person name="Wang L.F."/>
            <person name="Wang J."/>
        </authorList>
    </citation>
    <scope>NUCLEOTIDE SEQUENCE [LARGE SCALE GENOMIC DNA]</scope>
</reference>
<evidence type="ECO:0000313" key="2">
    <source>
        <dbReference type="EMBL" id="ELK33960.1"/>
    </source>
</evidence>
<evidence type="ECO:0000313" key="3">
    <source>
        <dbReference type="Proteomes" id="UP000010556"/>
    </source>
</evidence>
<feature type="compositionally biased region" description="Acidic residues" evidence="1">
    <location>
        <begin position="1"/>
        <end position="23"/>
    </location>
</feature>
<sequence>MKEREEEEEEEDDDDDEEDDEDGGERNTSATSSPTILRKSSNSLDSQHCASDGSTETLAIVVLDPGETLSSPKFKGGPFSTQSDEMSLSTTASSVTPTSKLLALGPGDSRSCSMDSAYCTLSNSLQDFETPAPVVEPAPRPLDLTQAPSPPPSPRLCHRTPVQLLPRLPHLLKSKSEASLLQLLAGATTQGPPPAPSLSELCLAATATGTRPRGSPHEAGPRWNCGGAPSPGSGSGLSEMEGRTTCLAGEPEGPTREKQRAALRDPHEAGPRWNCGGAPSPGSGSGLSEMEGRTTCLAGEPEGPTREKQRAALTVALPSC</sequence>
<feature type="compositionally biased region" description="Polar residues" evidence="1">
    <location>
        <begin position="27"/>
        <end position="53"/>
    </location>
</feature>